<gene>
    <name evidence="2" type="ORF">GH714_007759</name>
</gene>
<proteinExistence type="predicted"/>
<name>A0A6A6NG72_HEVBR</name>
<accession>A0A6A6NG72</accession>
<organism evidence="2 3">
    <name type="scientific">Hevea brasiliensis</name>
    <name type="common">Para rubber tree</name>
    <name type="synonym">Siphonia brasiliensis</name>
    <dbReference type="NCBI Taxonomy" id="3981"/>
    <lineage>
        <taxon>Eukaryota</taxon>
        <taxon>Viridiplantae</taxon>
        <taxon>Streptophyta</taxon>
        <taxon>Embryophyta</taxon>
        <taxon>Tracheophyta</taxon>
        <taxon>Spermatophyta</taxon>
        <taxon>Magnoliopsida</taxon>
        <taxon>eudicotyledons</taxon>
        <taxon>Gunneridae</taxon>
        <taxon>Pentapetalae</taxon>
        <taxon>rosids</taxon>
        <taxon>fabids</taxon>
        <taxon>Malpighiales</taxon>
        <taxon>Euphorbiaceae</taxon>
        <taxon>Crotonoideae</taxon>
        <taxon>Micrandreae</taxon>
        <taxon>Hevea</taxon>
    </lineage>
</organism>
<feature type="compositionally biased region" description="Basic and acidic residues" evidence="1">
    <location>
        <begin position="86"/>
        <end position="96"/>
    </location>
</feature>
<protein>
    <submittedName>
        <fullName evidence="2">Uncharacterized protein</fullName>
    </submittedName>
</protein>
<feature type="region of interest" description="Disordered" evidence="1">
    <location>
        <begin position="56"/>
        <end position="109"/>
    </location>
</feature>
<comment type="caution">
    <text evidence="2">The sequence shown here is derived from an EMBL/GenBank/DDBJ whole genome shotgun (WGS) entry which is preliminary data.</text>
</comment>
<dbReference type="EMBL" id="JAAGAX010000001">
    <property type="protein sequence ID" value="KAF2324137.1"/>
    <property type="molecule type" value="Genomic_DNA"/>
</dbReference>
<sequence length="109" mass="11687">MTSLVGKGHVDLFKVVLSVLVLKNCFNLRITFKSRQSRRSNNNSIDAVVISSNGNGKGIVGSCGSSNDSSIESESKTANGTGYESPIKDVGEDGRLHNNSVYFDQHHGT</sequence>
<reference evidence="2 3" key="1">
    <citation type="journal article" date="2020" name="Mol. Plant">
        <title>The Chromosome-Based Rubber Tree Genome Provides New Insights into Spurge Genome Evolution and Rubber Biosynthesis.</title>
        <authorList>
            <person name="Liu J."/>
            <person name="Shi C."/>
            <person name="Shi C.C."/>
            <person name="Li W."/>
            <person name="Zhang Q.J."/>
            <person name="Zhang Y."/>
            <person name="Li K."/>
            <person name="Lu H.F."/>
            <person name="Shi C."/>
            <person name="Zhu S.T."/>
            <person name="Xiao Z.Y."/>
            <person name="Nan H."/>
            <person name="Yue Y."/>
            <person name="Zhu X.G."/>
            <person name="Wu Y."/>
            <person name="Hong X.N."/>
            <person name="Fan G.Y."/>
            <person name="Tong Y."/>
            <person name="Zhang D."/>
            <person name="Mao C.L."/>
            <person name="Liu Y.L."/>
            <person name="Hao S.J."/>
            <person name="Liu W.Q."/>
            <person name="Lv M.Q."/>
            <person name="Zhang H.B."/>
            <person name="Liu Y."/>
            <person name="Hu-Tang G.R."/>
            <person name="Wang J.P."/>
            <person name="Wang J.H."/>
            <person name="Sun Y.H."/>
            <person name="Ni S.B."/>
            <person name="Chen W.B."/>
            <person name="Zhang X.C."/>
            <person name="Jiao Y.N."/>
            <person name="Eichler E.E."/>
            <person name="Li G.H."/>
            <person name="Liu X."/>
            <person name="Gao L.Z."/>
        </authorList>
    </citation>
    <scope>NUCLEOTIDE SEQUENCE [LARGE SCALE GENOMIC DNA]</scope>
    <source>
        <strain evidence="3">cv. GT1</strain>
        <tissue evidence="2">Leaf</tissue>
    </source>
</reference>
<keyword evidence="3" id="KW-1185">Reference proteome</keyword>
<evidence type="ECO:0000313" key="2">
    <source>
        <dbReference type="EMBL" id="KAF2324137.1"/>
    </source>
</evidence>
<evidence type="ECO:0000313" key="3">
    <source>
        <dbReference type="Proteomes" id="UP000467840"/>
    </source>
</evidence>
<dbReference type="AlphaFoldDB" id="A0A6A6NG72"/>
<feature type="compositionally biased region" description="Low complexity" evidence="1">
    <location>
        <begin position="62"/>
        <end position="72"/>
    </location>
</feature>
<evidence type="ECO:0000256" key="1">
    <source>
        <dbReference type="SAM" id="MobiDB-lite"/>
    </source>
</evidence>
<dbReference type="Proteomes" id="UP000467840">
    <property type="component" value="Chromosome 5"/>
</dbReference>